<comment type="subunit">
    <text evidence="1">Component of the nuclear pore complex (NPC).</text>
</comment>
<dbReference type="EMBL" id="CH982320">
    <property type="protein sequence ID" value="EDX15591.1"/>
    <property type="molecule type" value="Genomic_DNA"/>
</dbReference>
<keyword evidence="3" id="KW-1185">Reference proteome</keyword>
<keyword evidence="1" id="KW-0811">Translocation</keyword>
<comment type="similarity">
    <text evidence="1">Belongs to the nucleoporin Nup85 family.</text>
</comment>
<comment type="subcellular location">
    <subcellularLocation>
        <location evidence="1">Nucleus</location>
        <location evidence="1">Nuclear pore complex</location>
    </subcellularLocation>
</comment>
<evidence type="ECO:0000313" key="2">
    <source>
        <dbReference type="EMBL" id="EDX15591.1"/>
    </source>
</evidence>
<gene>
    <name evidence="2" type="primary">Dsim\GD15219</name>
    <name evidence="2" type="ORF">Dsim_GD15219</name>
</gene>
<keyword evidence="1" id="KW-0509">mRNA transport</keyword>
<dbReference type="GO" id="GO:0031965">
    <property type="term" value="C:nuclear membrane"/>
    <property type="evidence" value="ECO:0007669"/>
    <property type="project" value="UniProtKB-UniRule"/>
</dbReference>
<keyword evidence="1" id="KW-0813">Transport</keyword>
<dbReference type="GO" id="GO:0005643">
    <property type="term" value="C:nuclear pore"/>
    <property type="evidence" value="ECO:0007669"/>
    <property type="project" value="UniProtKB-SubCell"/>
</dbReference>
<organism evidence="2 3">
    <name type="scientific">Drosophila simulans</name>
    <name type="common">Fruit fly</name>
    <dbReference type="NCBI Taxonomy" id="7240"/>
    <lineage>
        <taxon>Eukaryota</taxon>
        <taxon>Metazoa</taxon>
        <taxon>Ecdysozoa</taxon>
        <taxon>Arthropoda</taxon>
        <taxon>Hexapoda</taxon>
        <taxon>Insecta</taxon>
        <taxon>Pterygota</taxon>
        <taxon>Neoptera</taxon>
        <taxon>Endopterygota</taxon>
        <taxon>Diptera</taxon>
        <taxon>Brachycera</taxon>
        <taxon>Muscomorpha</taxon>
        <taxon>Ephydroidea</taxon>
        <taxon>Drosophilidae</taxon>
        <taxon>Drosophila</taxon>
        <taxon>Sophophora</taxon>
    </lineage>
</organism>
<dbReference type="STRING" id="7240.B4NSL3"/>
<proteinExistence type="inferred from homology"/>
<name>B4NSL3_DROSI</name>
<dbReference type="GO" id="GO:0051028">
    <property type="term" value="P:mRNA transport"/>
    <property type="evidence" value="ECO:0007669"/>
    <property type="project" value="UniProtKB-KW"/>
</dbReference>
<sequence>MSESGVFAFELGDELATRCGNTLTGVFVPGSRIALSAYRHVTHSSRDAPTETAGQDPVLIYMAQESTLFDEPVLRSVLAEANATFATLQQLGSRATRAEYVNISRAYRSIVRSCLEKLEQAKKSPEVQTDEARLQR</sequence>
<dbReference type="AlphaFoldDB" id="B4NSL3"/>
<reference evidence="2 3" key="1">
    <citation type="journal article" date="2007" name="Nature">
        <title>Evolution of genes and genomes on the Drosophila phylogeny.</title>
        <authorList>
            <consortium name="Drosophila 12 Genomes Consortium"/>
            <person name="Clark A.G."/>
            <person name="Eisen M.B."/>
            <person name="Smith D.R."/>
            <person name="Bergman C.M."/>
            <person name="Oliver B."/>
            <person name="Markow T.A."/>
            <person name="Kaufman T.C."/>
            <person name="Kellis M."/>
            <person name="Gelbart W."/>
            <person name="Iyer V.N."/>
            <person name="Pollard D.A."/>
            <person name="Sackton T.B."/>
            <person name="Larracuente A.M."/>
            <person name="Singh N.D."/>
            <person name="Abad J.P."/>
            <person name="Abt D.N."/>
            <person name="Adryan B."/>
            <person name="Aguade M."/>
            <person name="Akashi H."/>
            <person name="Anderson W.W."/>
            <person name="Aquadro C.F."/>
            <person name="Ardell D.H."/>
            <person name="Arguello R."/>
            <person name="Artieri C.G."/>
            <person name="Barbash D.A."/>
            <person name="Barker D."/>
            <person name="Barsanti P."/>
            <person name="Batterham P."/>
            <person name="Batzoglou S."/>
            <person name="Begun D."/>
            <person name="Bhutkar A."/>
            <person name="Blanco E."/>
            <person name="Bosak S.A."/>
            <person name="Bradley R.K."/>
            <person name="Brand A.D."/>
            <person name="Brent M.R."/>
            <person name="Brooks A.N."/>
            <person name="Brown R.H."/>
            <person name="Butlin R.K."/>
            <person name="Caggese C."/>
            <person name="Calvi B.R."/>
            <person name="Bernardo de Carvalho A."/>
            <person name="Caspi A."/>
            <person name="Castrezana S."/>
            <person name="Celniker S.E."/>
            <person name="Chang J.L."/>
            <person name="Chapple C."/>
            <person name="Chatterji S."/>
            <person name="Chinwalla A."/>
            <person name="Civetta A."/>
            <person name="Clifton S.W."/>
            <person name="Comeron J.M."/>
            <person name="Costello J.C."/>
            <person name="Coyne J.A."/>
            <person name="Daub J."/>
            <person name="David R.G."/>
            <person name="Delcher A.L."/>
            <person name="Delehaunty K."/>
            <person name="Do C.B."/>
            <person name="Ebling H."/>
            <person name="Edwards K."/>
            <person name="Eickbush T."/>
            <person name="Evans J.D."/>
            <person name="Filipski A."/>
            <person name="Findeiss S."/>
            <person name="Freyhult E."/>
            <person name="Fulton L."/>
            <person name="Fulton R."/>
            <person name="Garcia A.C."/>
            <person name="Gardiner A."/>
            <person name="Garfield D.A."/>
            <person name="Garvin B.E."/>
            <person name="Gibson G."/>
            <person name="Gilbert D."/>
            <person name="Gnerre S."/>
            <person name="Godfrey J."/>
            <person name="Good R."/>
            <person name="Gotea V."/>
            <person name="Gravely B."/>
            <person name="Greenberg A.J."/>
            <person name="Griffiths-Jones S."/>
            <person name="Gross S."/>
            <person name="Guigo R."/>
            <person name="Gustafson E.A."/>
            <person name="Haerty W."/>
            <person name="Hahn M.W."/>
            <person name="Halligan D.L."/>
            <person name="Halpern A.L."/>
            <person name="Halter G.M."/>
            <person name="Han M.V."/>
            <person name="Heger A."/>
            <person name="Hillier L."/>
            <person name="Hinrichs A.S."/>
            <person name="Holmes I."/>
            <person name="Hoskins R.A."/>
            <person name="Hubisz M.J."/>
            <person name="Hultmark D."/>
            <person name="Huntley M.A."/>
            <person name="Jaffe D.B."/>
            <person name="Jagadeeshan S."/>
            <person name="Jeck W.R."/>
            <person name="Johnson J."/>
            <person name="Jones C.D."/>
            <person name="Jordan W.C."/>
            <person name="Karpen G.H."/>
            <person name="Kataoka E."/>
            <person name="Keightley P.D."/>
            <person name="Kheradpour P."/>
            <person name="Kirkness E.F."/>
            <person name="Koerich L.B."/>
            <person name="Kristiansen K."/>
            <person name="Kudrna D."/>
            <person name="Kulathinal R.J."/>
            <person name="Kumar S."/>
            <person name="Kwok R."/>
            <person name="Lander E."/>
            <person name="Langley C.H."/>
            <person name="Lapoint R."/>
            <person name="Lazzaro B.P."/>
            <person name="Lee S.J."/>
            <person name="Levesque L."/>
            <person name="Li R."/>
            <person name="Lin C.F."/>
            <person name="Lin M.F."/>
            <person name="Lindblad-Toh K."/>
            <person name="Llopart A."/>
            <person name="Long M."/>
            <person name="Low L."/>
            <person name="Lozovsky E."/>
            <person name="Lu J."/>
            <person name="Luo M."/>
            <person name="Machado C.A."/>
            <person name="Makalowski W."/>
            <person name="Marzo M."/>
            <person name="Matsuda M."/>
            <person name="Matzkin L."/>
            <person name="McAllister B."/>
            <person name="McBride C.S."/>
            <person name="McKernan B."/>
            <person name="McKernan K."/>
            <person name="Mendez-Lago M."/>
            <person name="Minx P."/>
            <person name="Mollenhauer M.U."/>
            <person name="Montooth K."/>
            <person name="Mount S.M."/>
            <person name="Mu X."/>
            <person name="Myers E."/>
            <person name="Negre B."/>
            <person name="Newfeld S."/>
            <person name="Nielsen R."/>
            <person name="Noor M.A."/>
            <person name="O'Grady P."/>
            <person name="Pachter L."/>
            <person name="Papaceit M."/>
            <person name="Parisi M.J."/>
            <person name="Parisi M."/>
            <person name="Parts L."/>
            <person name="Pedersen J.S."/>
            <person name="Pesole G."/>
            <person name="Phillippy A.M."/>
            <person name="Ponting C.P."/>
            <person name="Pop M."/>
            <person name="Porcelli D."/>
            <person name="Powell J.R."/>
            <person name="Prohaska S."/>
            <person name="Pruitt K."/>
            <person name="Puig M."/>
            <person name="Quesneville H."/>
            <person name="Ram K.R."/>
            <person name="Rand D."/>
            <person name="Rasmussen M.D."/>
            <person name="Reed L.K."/>
            <person name="Reenan R."/>
            <person name="Reily A."/>
            <person name="Remington K.A."/>
            <person name="Rieger T.T."/>
            <person name="Ritchie M.G."/>
            <person name="Robin C."/>
            <person name="Rogers Y.H."/>
            <person name="Rohde C."/>
            <person name="Rozas J."/>
            <person name="Rubenfield M.J."/>
            <person name="Ruiz A."/>
            <person name="Russo S."/>
            <person name="Salzberg S.L."/>
            <person name="Sanchez-Gracia A."/>
            <person name="Saranga D.J."/>
            <person name="Sato H."/>
            <person name="Schaeffer S.W."/>
            <person name="Schatz M.C."/>
            <person name="Schlenke T."/>
            <person name="Schwartz R."/>
            <person name="Segarra C."/>
            <person name="Singh R.S."/>
            <person name="Sirot L."/>
            <person name="Sirota M."/>
            <person name="Sisneros N.B."/>
            <person name="Smith C.D."/>
            <person name="Smith T.F."/>
            <person name="Spieth J."/>
            <person name="Stage D.E."/>
            <person name="Stark A."/>
            <person name="Stephan W."/>
            <person name="Strausberg R.L."/>
            <person name="Strempel S."/>
            <person name="Sturgill D."/>
            <person name="Sutton G."/>
            <person name="Sutton G.G."/>
            <person name="Tao W."/>
            <person name="Teichmann S."/>
            <person name="Tobari Y.N."/>
            <person name="Tomimura Y."/>
            <person name="Tsolas J.M."/>
            <person name="Valente V.L."/>
            <person name="Venter E."/>
            <person name="Venter J.C."/>
            <person name="Vicario S."/>
            <person name="Vieira F.G."/>
            <person name="Vilella A.J."/>
            <person name="Villasante A."/>
            <person name="Walenz B."/>
            <person name="Wang J."/>
            <person name="Wasserman M."/>
            <person name="Watts T."/>
            <person name="Wilson D."/>
            <person name="Wilson R.K."/>
            <person name="Wing R.A."/>
            <person name="Wolfner M.F."/>
            <person name="Wong A."/>
            <person name="Wong G.K."/>
            <person name="Wu C.I."/>
            <person name="Wu G."/>
            <person name="Yamamoto D."/>
            <person name="Yang H.P."/>
            <person name="Yang S.P."/>
            <person name="Yorke J.A."/>
            <person name="Yoshida K."/>
            <person name="Zdobnov E."/>
            <person name="Zhang P."/>
            <person name="Zhang Y."/>
            <person name="Zimin A.V."/>
            <person name="Baldwin J."/>
            <person name="Abdouelleil A."/>
            <person name="Abdulkadir J."/>
            <person name="Abebe A."/>
            <person name="Abera B."/>
            <person name="Abreu J."/>
            <person name="Acer S.C."/>
            <person name="Aftuck L."/>
            <person name="Alexander A."/>
            <person name="An P."/>
            <person name="Anderson E."/>
            <person name="Anderson S."/>
            <person name="Arachi H."/>
            <person name="Azer M."/>
            <person name="Bachantsang P."/>
            <person name="Barry A."/>
            <person name="Bayul T."/>
            <person name="Berlin A."/>
            <person name="Bessette D."/>
            <person name="Bloom T."/>
            <person name="Blye J."/>
            <person name="Boguslavskiy L."/>
            <person name="Bonnet C."/>
            <person name="Boukhgalter B."/>
            <person name="Bourzgui I."/>
            <person name="Brown A."/>
            <person name="Cahill P."/>
            <person name="Channer S."/>
            <person name="Cheshatsang Y."/>
            <person name="Chuda L."/>
            <person name="Citroen M."/>
            <person name="Collymore A."/>
            <person name="Cooke P."/>
            <person name="Costello M."/>
            <person name="D'Aco K."/>
            <person name="Daza R."/>
            <person name="De Haan G."/>
            <person name="DeGray S."/>
            <person name="DeMaso C."/>
            <person name="Dhargay N."/>
            <person name="Dooley K."/>
            <person name="Dooley E."/>
            <person name="Doricent M."/>
            <person name="Dorje P."/>
            <person name="Dorjee K."/>
            <person name="Dupes A."/>
            <person name="Elong R."/>
            <person name="Falk J."/>
            <person name="Farina A."/>
            <person name="Faro S."/>
            <person name="Ferguson D."/>
            <person name="Fisher S."/>
            <person name="Foley C.D."/>
            <person name="Franke A."/>
            <person name="Friedrich D."/>
            <person name="Gadbois L."/>
            <person name="Gearin G."/>
            <person name="Gearin C.R."/>
            <person name="Giannoukos G."/>
            <person name="Goode T."/>
            <person name="Graham J."/>
            <person name="Grandbois E."/>
            <person name="Grewal S."/>
            <person name="Gyaltsen K."/>
            <person name="Hafez N."/>
            <person name="Hagos B."/>
            <person name="Hall J."/>
            <person name="Henson C."/>
            <person name="Hollinger A."/>
            <person name="Honan T."/>
            <person name="Huard M.D."/>
            <person name="Hughes L."/>
            <person name="Hurhula B."/>
            <person name="Husby M.E."/>
            <person name="Kamat A."/>
            <person name="Kanga B."/>
            <person name="Kashin S."/>
            <person name="Khazanovich D."/>
            <person name="Kisner P."/>
            <person name="Lance K."/>
            <person name="Lara M."/>
            <person name="Lee W."/>
            <person name="Lennon N."/>
            <person name="Letendre F."/>
            <person name="LeVine R."/>
            <person name="Lipovsky A."/>
            <person name="Liu X."/>
            <person name="Liu J."/>
            <person name="Liu S."/>
            <person name="Lokyitsang T."/>
            <person name="Lokyitsang Y."/>
            <person name="Lubonja R."/>
            <person name="Lui A."/>
            <person name="MacDonald P."/>
            <person name="Magnisalis V."/>
            <person name="Maru K."/>
            <person name="Matthews C."/>
            <person name="McCusker W."/>
            <person name="McDonough S."/>
            <person name="Mehta T."/>
            <person name="Meldrim J."/>
            <person name="Meneus L."/>
            <person name="Mihai O."/>
            <person name="Mihalev A."/>
            <person name="Mihova T."/>
            <person name="Mittelman R."/>
            <person name="Mlenga V."/>
            <person name="Montmayeur A."/>
            <person name="Mulrain L."/>
            <person name="Navidi A."/>
            <person name="Naylor J."/>
            <person name="Negash T."/>
            <person name="Nguyen T."/>
            <person name="Nguyen N."/>
            <person name="Nicol R."/>
            <person name="Norbu C."/>
            <person name="Norbu N."/>
            <person name="Novod N."/>
            <person name="O'Neill B."/>
            <person name="Osman S."/>
            <person name="Markiewicz E."/>
            <person name="Oyono O.L."/>
            <person name="Patti C."/>
            <person name="Phunkhang P."/>
            <person name="Pierre F."/>
            <person name="Priest M."/>
            <person name="Raghuraman S."/>
            <person name="Rege F."/>
            <person name="Reyes R."/>
            <person name="Rise C."/>
            <person name="Rogov P."/>
            <person name="Ross K."/>
            <person name="Ryan E."/>
            <person name="Settipalli S."/>
            <person name="Shea T."/>
            <person name="Sherpa N."/>
            <person name="Shi L."/>
            <person name="Shih D."/>
            <person name="Sparrow T."/>
            <person name="Spaulding J."/>
            <person name="Stalker J."/>
            <person name="Stange-Thomann N."/>
            <person name="Stavropoulos S."/>
            <person name="Stone C."/>
            <person name="Strader C."/>
            <person name="Tesfaye S."/>
            <person name="Thomson T."/>
            <person name="Thoulutsang Y."/>
            <person name="Thoulutsang D."/>
            <person name="Topham K."/>
            <person name="Topping I."/>
            <person name="Tsamla T."/>
            <person name="Vassiliev H."/>
            <person name="Vo A."/>
            <person name="Wangchuk T."/>
            <person name="Wangdi T."/>
            <person name="Weiand M."/>
            <person name="Wilkinson J."/>
            <person name="Wilson A."/>
            <person name="Yadav S."/>
            <person name="Young G."/>
            <person name="Yu Q."/>
            <person name="Zembek L."/>
            <person name="Zhong D."/>
            <person name="Zimmer A."/>
            <person name="Zwirko Z."/>
            <person name="Jaffe D.B."/>
            <person name="Alvarez P."/>
            <person name="Brockman W."/>
            <person name="Butler J."/>
            <person name="Chin C."/>
            <person name="Gnerre S."/>
            <person name="Grabherr M."/>
            <person name="Kleber M."/>
            <person name="Mauceli E."/>
            <person name="MacCallum I."/>
        </authorList>
    </citation>
    <scope>NUCLEOTIDE SEQUENCE [LARGE SCALE GENOMIC DNA]</scope>
    <source>
        <strain evidence="3">white501</strain>
    </source>
</reference>
<dbReference type="GO" id="GO:0015031">
    <property type="term" value="P:protein transport"/>
    <property type="evidence" value="ECO:0007669"/>
    <property type="project" value="UniProtKB-KW"/>
</dbReference>
<evidence type="ECO:0000256" key="1">
    <source>
        <dbReference type="RuleBase" id="RU365073"/>
    </source>
</evidence>
<accession>B4NSL3</accession>
<comment type="function">
    <text evidence="1">Functions as a component of the nuclear pore complex (NPC).</text>
</comment>
<dbReference type="Proteomes" id="UP000000304">
    <property type="component" value="Unassembled WGS sequence"/>
</dbReference>
<keyword evidence="1" id="KW-0906">Nuclear pore complex</keyword>
<keyword evidence="1" id="KW-0653">Protein transport</keyword>
<evidence type="ECO:0000313" key="3">
    <source>
        <dbReference type="Proteomes" id="UP000000304"/>
    </source>
</evidence>
<dbReference type="SMR" id="B4NSL3"/>
<dbReference type="InterPro" id="IPR011502">
    <property type="entry name" value="Nucleoporin_Nup85"/>
</dbReference>
<dbReference type="Pfam" id="PF07575">
    <property type="entry name" value="Nucleopor_Nup85"/>
    <property type="match status" value="1"/>
</dbReference>
<protein>
    <recommendedName>
        <fullName evidence="1">Nuclear pore complex protein Nup75</fullName>
    </recommendedName>
    <alternativeName>
        <fullName evidence="1">Nucleoporin Nup85</fullName>
    </alternativeName>
</protein>
<dbReference type="HOGENOM" id="CLU_1877621_0_0_1"/>
<keyword evidence="1" id="KW-0472">Membrane</keyword>
<keyword evidence="1" id="KW-0539">Nucleus</keyword>